<dbReference type="PROSITE" id="PS01295">
    <property type="entry name" value="ISPD"/>
    <property type="match status" value="1"/>
</dbReference>
<dbReference type="RefSeq" id="WP_010896290.1">
    <property type="nucleotide sequence ID" value="NZ_CP040441.1"/>
</dbReference>
<evidence type="ECO:0000313" key="8">
    <source>
        <dbReference type="EMBL" id="KOO36631.1"/>
    </source>
</evidence>
<protein>
    <recommendedName>
        <fullName evidence="7">2-C-methyl-D-erythritol 4-phosphate cytidylyltransferase</fullName>
        <ecNumber evidence="7">2.7.7.60</ecNumber>
    </recommendedName>
    <alternativeName>
        <fullName evidence="7">4-diphosphocytidyl-2C-methyl-D-erythritol synthase</fullName>
    </alternativeName>
    <alternativeName>
        <fullName evidence="7">MEP cytidylyltransferase</fullName>
        <shortName evidence="7">MCT</shortName>
    </alternativeName>
</protein>
<dbReference type="AlphaFoldDB" id="A0A0M0KCQ0"/>
<evidence type="ECO:0000256" key="1">
    <source>
        <dbReference type="ARBA" id="ARBA00001282"/>
    </source>
</evidence>
<dbReference type="FunFam" id="3.90.550.10:FF:000003">
    <property type="entry name" value="2-C-methyl-D-erythritol 4-phosphate cytidylyltransferase"/>
    <property type="match status" value="1"/>
</dbReference>
<dbReference type="GO" id="GO:0050518">
    <property type="term" value="F:2-C-methyl-D-erythritol 4-phosphate cytidylyltransferase activity"/>
    <property type="evidence" value="ECO:0007669"/>
    <property type="project" value="UniProtKB-UniRule"/>
</dbReference>
<evidence type="ECO:0000256" key="2">
    <source>
        <dbReference type="ARBA" id="ARBA00004787"/>
    </source>
</evidence>
<sequence>MEYSVVIPAAGQGKRMRAGHNKQFIELGGKPILAHTLAVFEQDDWCTNVVIVANEQEIEEMGELANRYQISKAKKIVAGGRERQESVFAGLKALSQDGLVLIHDGARPFVTEKEIHSLVETAAKTHAAVLAVPVKDTIKRVEGEAVLETMPREELWAVQTPQAFDLALIKQAHQKAENEQMLGTDDASLMEWLGYSVAVVQGSYFNFKLTTPEDLLFAEAILAEKERR</sequence>
<dbReference type="EMBL" id="LILD01000006">
    <property type="protein sequence ID" value="KOO36631.1"/>
    <property type="molecule type" value="Genomic_DNA"/>
</dbReference>
<comment type="catalytic activity">
    <reaction evidence="1 7">
        <text>2-C-methyl-D-erythritol 4-phosphate + CTP + H(+) = 4-CDP-2-C-methyl-D-erythritol + diphosphate</text>
        <dbReference type="Rhea" id="RHEA:13429"/>
        <dbReference type="ChEBI" id="CHEBI:15378"/>
        <dbReference type="ChEBI" id="CHEBI:33019"/>
        <dbReference type="ChEBI" id="CHEBI:37563"/>
        <dbReference type="ChEBI" id="CHEBI:57823"/>
        <dbReference type="ChEBI" id="CHEBI:58262"/>
        <dbReference type="EC" id="2.7.7.60"/>
    </reaction>
</comment>
<dbReference type="OMA" id="TPMLIHA"/>
<dbReference type="UniPathway" id="UPA00056">
    <property type="reaction ID" value="UER00093"/>
</dbReference>
<feature type="site" description="Transition state stabilizer" evidence="7">
    <location>
        <position position="15"/>
    </location>
</feature>
<dbReference type="SUPFAM" id="SSF53448">
    <property type="entry name" value="Nucleotide-diphospho-sugar transferases"/>
    <property type="match status" value="1"/>
</dbReference>
<comment type="function">
    <text evidence="7">Catalyzes the formation of 4-diphosphocytidyl-2-C-methyl-D-erythritol from CTP and 2-C-methyl-D-erythritol 4-phosphate (MEP).</text>
</comment>
<dbReference type="InterPro" id="IPR029044">
    <property type="entry name" value="Nucleotide-diphossugar_trans"/>
</dbReference>
<dbReference type="EC" id="2.7.7.60" evidence="7"/>
<evidence type="ECO:0000256" key="4">
    <source>
        <dbReference type="ARBA" id="ARBA00022679"/>
    </source>
</evidence>
<organism evidence="8">
    <name type="scientific">Halalkalibacterium halodurans</name>
    <name type="common">Bacillus halodurans</name>
    <dbReference type="NCBI Taxonomy" id="86665"/>
    <lineage>
        <taxon>Bacteria</taxon>
        <taxon>Bacillati</taxon>
        <taxon>Bacillota</taxon>
        <taxon>Bacilli</taxon>
        <taxon>Bacillales</taxon>
        <taxon>Bacillaceae</taxon>
        <taxon>Halalkalibacterium (ex Joshi et al. 2022)</taxon>
    </lineage>
</organism>
<accession>A0A4Y7WXF2</accession>
<comment type="pathway">
    <text evidence="2 7">Isoprenoid biosynthesis; isopentenyl diphosphate biosynthesis via DXP pathway; isopentenyl diphosphate from 1-deoxy-D-xylulose 5-phosphate: step 2/6.</text>
</comment>
<dbReference type="HAMAP" id="MF_00108">
    <property type="entry name" value="IspD"/>
    <property type="match status" value="1"/>
</dbReference>
<evidence type="ECO:0000256" key="6">
    <source>
        <dbReference type="ARBA" id="ARBA00023229"/>
    </source>
</evidence>
<feature type="site" description="Transition state stabilizer" evidence="7">
    <location>
        <position position="22"/>
    </location>
</feature>
<dbReference type="InterPro" id="IPR001228">
    <property type="entry name" value="IspD"/>
</dbReference>
<dbReference type="PANTHER" id="PTHR32125:SF4">
    <property type="entry name" value="2-C-METHYL-D-ERYTHRITOL 4-PHOSPHATE CYTIDYLYLTRANSFERASE, CHLOROPLASTIC"/>
    <property type="match status" value="1"/>
</dbReference>
<reference evidence="8" key="1">
    <citation type="submission" date="2015-08" db="EMBL/GenBank/DDBJ databases">
        <title>Complete DNA Sequence of Pseudomonas syringae pv. actinidiae, the Causal Agent of Kiwifruit Canker Disease.</title>
        <authorList>
            <person name="Rikkerink E.H.A."/>
            <person name="Fineran P.C."/>
        </authorList>
    </citation>
    <scope>NUCLEOTIDE SEQUENCE</scope>
    <source>
        <strain evidence="8">DSM 13666</strain>
    </source>
</reference>
<dbReference type="Pfam" id="PF01128">
    <property type="entry name" value="IspD"/>
    <property type="match status" value="1"/>
</dbReference>
<evidence type="ECO:0000256" key="5">
    <source>
        <dbReference type="ARBA" id="ARBA00022695"/>
    </source>
</evidence>
<dbReference type="InterPro" id="IPR050088">
    <property type="entry name" value="IspD/TarI_cytidylyltransf_bact"/>
</dbReference>
<evidence type="ECO:0000256" key="7">
    <source>
        <dbReference type="HAMAP-Rule" id="MF_00108"/>
    </source>
</evidence>
<dbReference type="GeneID" id="87595650"/>
<gene>
    <name evidence="7" type="primary">ispD</name>
    <name evidence="8" type="ORF">AMD02_17255</name>
</gene>
<dbReference type="NCBIfam" id="TIGR00453">
    <property type="entry name" value="ispD"/>
    <property type="match status" value="1"/>
</dbReference>
<feature type="site" description="Positions MEP for the nucleophilic attack" evidence="7">
    <location>
        <position position="152"/>
    </location>
</feature>
<feature type="site" description="Positions MEP for the nucleophilic attack" evidence="7">
    <location>
        <position position="208"/>
    </location>
</feature>
<evidence type="ECO:0000256" key="3">
    <source>
        <dbReference type="ARBA" id="ARBA00009789"/>
    </source>
</evidence>
<dbReference type="Gene3D" id="3.90.550.10">
    <property type="entry name" value="Spore Coat Polysaccharide Biosynthesis Protein SpsA, Chain A"/>
    <property type="match status" value="1"/>
</dbReference>
<dbReference type="CDD" id="cd02516">
    <property type="entry name" value="CDP-ME_synthetase"/>
    <property type="match status" value="1"/>
</dbReference>
<comment type="caution">
    <text evidence="8">The sequence shown here is derived from an EMBL/GenBank/DDBJ whole genome shotgun (WGS) entry which is preliminary data.</text>
</comment>
<dbReference type="PANTHER" id="PTHR32125">
    <property type="entry name" value="2-C-METHYL-D-ERYTHRITOL 4-PHOSPHATE CYTIDYLYLTRANSFERASE, CHLOROPLASTIC"/>
    <property type="match status" value="1"/>
</dbReference>
<comment type="similarity">
    <text evidence="3 7">Belongs to the IspD/TarI cytidylyltransferase family. IspD subfamily.</text>
</comment>
<name>A0A0M0KCQ0_ALKHA</name>
<dbReference type="InterPro" id="IPR018294">
    <property type="entry name" value="ISPD_synthase_CS"/>
</dbReference>
<dbReference type="GO" id="GO:0019288">
    <property type="term" value="P:isopentenyl diphosphate biosynthetic process, methylerythritol 4-phosphate pathway"/>
    <property type="evidence" value="ECO:0007669"/>
    <property type="project" value="UniProtKB-UniRule"/>
</dbReference>
<dbReference type="InterPro" id="IPR034683">
    <property type="entry name" value="IspD/TarI"/>
</dbReference>
<accession>A0A0M0KCQ0</accession>
<proteinExistence type="inferred from homology"/>
<dbReference type="SMR" id="A0A0M0KCQ0"/>
<keyword evidence="5 7" id="KW-0548">Nucleotidyltransferase</keyword>
<keyword evidence="6 7" id="KW-0414">Isoprene biosynthesis</keyword>
<dbReference type="PATRIC" id="fig|136160.3.peg.74"/>
<keyword evidence="4 7" id="KW-0808">Transferase</keyword>